<dbReference type="OrthoDB" id="140629at2"/>
<dbReference type="AlphaFoldDB" id="D6TUM9"/>
<dbReference type="InterPro" id="IPR009057">
    <property type="entry name" value="Homeodomain-like_sf"/>
</dbReference>
<feature type="domain" description="HTH IS21-type" evidence="1">
    <location>
        <begin position="294"/>
        <end position="356"/>
    </location>
</feature>
<dbReference type="InParanoid" id="D6TUM9"/>
<sequence length="535" mass="61001">MEETSLLSLPEGMLLDHIQITEISLIISVTSTHPTSCCPLCCEVSSSIKCHYRRSLRDAPCGGRCVQLCLTVRKFYCRNPLCERKVFTERLPAFVEPWARMTIRLCQQITSLGLATCGKGGTRLAARLGIQTSRQTILRRIMDLPDVSTGSVLFLGIDDFSFQRGYRFGTILVNLESHRVIDLLPDRQAETSARWMRHHPDLMVVSRDRGSEYASAASQGAPQAIQVADRFHVVKNLTETTQLLLARCQAEIVAVSKAEKPEQSKDVISIEEWRPLEPAHVEKARLARRAGRYARYQQVVELRAQGMKPKQIAQQLDMGERTVRDWLKRGTFPETKKRRKRQSSFDPFAPYVLQRWQAGERNGLTLWREVKEQGYSGSERSIYRYLETLKQAEVRTSANMHRLHKFSANTAVWLFVRDPNLLDEIEQGDLAAFCQASTTLKRAYHLIQEFLSMVHKREGHRLDAWLEQVAASELPELQQFACGVKRDKAAVRAGLTWSINNGMVEGHVTKLKLIKRTMYGRAGFALLRQRVLHAL</sequence>
<dbReference type="Proteomes" id="UP000004508">
    <property type="component" value="Unassembled WGS sequence"/>
</dbReference>
<dbReference type="SUPFAM" id="SSF46689">
    <property type="entry name" value="Homeodomain-like"/>
    <property type="match status" value="1"/>
</dbReference>
<dbReference type="InterPro" id="IPR047951">
    <property type="entry name" value="Transpos_ISL3"/>
</dbReference>
<dbReference type="NCBIfam" id="NF033550">
    <property type="entry name" value="transpos_ISL3"/>
    <property type="match status" value="1"/>
</dbReference>
<evidence type="ECO:0000313" key="4">
    <source>
        <dbReference type="Proteomes" id="UP000004508"/>
    </source>
</evidence>
<proteinExistence type="predicted"/>
<dbReference type="STRING" id="485913.Krac_5115"/>
<reference evidence="2 4" key="1">
    <citation type="journal article" date="2011" name="Stand. Genomic Sci.">
        <title>Non-contiguous finished genome sequence and contextual data of the filamentous soil bacterium Ktedonobacter racemifer type strain (SOSP1-21).</title>
        <authorList>
            <person name="Chang Y.J."/>
            <person name="Land M."/>
            <person name="Hauser L."/>
            <person name="Chertkov O."/>
            <person name="Del Rio T.G."/>
            <person name="Nolan M."/>
            <person name="Copeland A."/>
            <person name="Tice H."/>
            <person name="Cheng J.F."/>
            <person name="Lucas S."/>
            <person name="Han C."/>
            <person name="Goodwin L."/>
            <person name="Pitluck S."/>
            <person name="Ivanova N."/>
            <person name="Ovchinikova G."/>
            <person name="Pati A."/>
            <person name="Chen A."/>
            <person name="Palaniappan K."/>
            <person name="Mavromatis K."/>
            <person name="Liolios K."/>
            <person name="Brettin T."/>
            <person name="Fiebig A."/>
            <person name="Rohde M."/>
            <person name="Abt B."/>
            <person name="Goker M."/>
            <person name="Detter J.C."/>
            <person name="Woyke T."/>
            <person name="Bristow J."/>
            <person name="Eisen J.A."/>
            <person name="Markowitz V."/>
            <person name="Hugenholtz P."/>
            <person name="Kyrpides N.C."/>
            <person name="Klenk H.P."/>
            <person name="Lapidus A."/>
        </authorList>
    </citation>
    <scope>NUCLEOTIDE SEQUENCE [LARGE SCALE GENOMIC DNA]</scope>
    <source>
        <strain evidence="4">DSM 44963</strain>
        <strain evidence="2">SOSP1-21</strain>
    </source>
</reference>
<keyword evidence="4" id="KW-1185">Reference proteome</keyword>
<dbReference type="Gene3D" id="1.10.10.10">
    <property type="entry name" value="Winged helix-like DNA-binding domain superfamily/Winged helix DNA-binding domain"/>
    <property type="match status" value="1"/>
</dbReference>
<dbReference type="EMBL" id="ADVG01000003">
    <property type="protein sequence ID" value="EFH84097.1"/>
    <property type="molecule type" value="Genomic_DNA"/>
</dbReference>
<comment type="caution">
    <text evidence="2">The sequence shown here is derived from an EMBL/GenBank/DDBJ whole genome shotgun (WGS) entry which is preliminary data.</text>
</comment>
<dbReference type="Pfam" id="PF13384">
    <property type="entry name" value="HTH_23"/>
    <property type="match status" value="1"/>
</dbReference>
<protein>
    <submittedName>
        <fullName evidence="2">Transposase IS204/IS1001/IS1096/IS1165 family protein</fullName>
    </submittedName>
</protein>
<dbReference type="PROSITE" id="PS50531">
    <property type="entry name" value="HTH_IS21"/>
    <property type="match status" value="1"/>
</dbReference>
<dbReference type="PANTHER" id="PTHR33498">
    <property type="entry name" value="TRANSPOSASE FOR INSERTION SEQUENCE ELEMENT IS1557"/>
    <property type="match status" value="1"/>
</dbReference>
<gene>
    <name evidence="2" type="ORF">Krac_5115</name>
    <name evidence="3" type="ORF">Krac_5671</name>
</gene>
<dbReference type="RefSeq" id="WP_007915325.1">
    <property type="nucleotide sequence ID" value="NZ_ADVG01000003.1"/>
</dbReference>
<dbReference type="InterPro" id="IPR036388">
    <property type="entry name" value="WH-like_DNA-bd_sf"/>
</dbReference>
<dbReference type="Pfam" id="PF01610">
    <property type="entry name" value="DDE_Tnp_ISL3"/>
    <property type="match status" value="2"/>
</dbReference>
<dbReference type="InterPro" id="IPR002560">
    <property type="entry name" value="Transposase_DDE"/>
</dbReference>
<dbReference type="InterPro" id="IPR017894">
    <property type="entry name" value="HTH_IS21_transposase_type"/>
</dbReference>
<evidence type="ECO:0000259" key="1">
    <source>
        <dbReference type="PROSITE" id="PS50531"/>
    </source>
</evidence>
<evidence type="ECO:0000313" key="3">
    <source>
        <dbReference type="EMBL" id="EFH84593.1"/>
    </source>
</evidence>
<name>D6TUM9_KTERA</name>
<dbReference type="EMBL" id="ADVG01000003">
    <property type="protein sequence ID" value="EFH84593.1"/>
    <property type="molecule type" value="Genomic_DNA"/>
</dbReference>
<dbReference type="PANTHER" id="PTHR33498:SF1">
    <property type="entry name" value="TRANSPOSASE FOR INSERTION SEQUENCE ELEMENT IS1557"/>
    <property type="match status" value="1"/>
</dbReference>
<accession>D6TUM9</accession>
<evidence type="ECO:0000313" key="2">
    <source>
        <dbReference type="EMBL" id="EFH84097.1"/>
    </source>
</evidence>
<organism evidence="2 4">
    <name type="scientific">Ktedonobacter racemifer DSM 44963</name>
    <dbReference type="NCBI Taxonomy" id="485913"/>
    <lineage>
        <taxon>Bacteria</taxon>
        <taxon>Bacillati</taxon>
        <taxon>Chloroflexota</taxon>
        <taxon>Ktedonobacteria</taxon>
        <taxon>Ktedonobacterales</taxon>
        <taxon>Ktedonobacteraceae</taxon>
        <taxon>Ktedonobacter</taxon>
    </lineage>
</organism>
<dbReference type="eggNOG" id="COG3464">
    <property type="taxonomic scope" value="Bacteria"/>
</dbReference>